<organism evidence="2 3">
    <name type="scientific">Amycolatopsis bullii</name>
    <dbReference type="NCBI Taxonomy" id="941987"/>
    <lineage>
        <taxon>Bacteria</taxon>
        <taxon>Bacillati</taxon>
        <taxon>Actinomycetota</taxon>
        <taxon>Actinomycetes</taxon>
        <taxon>Pseudonocardiales</taxon>
        <taxon>Pseudonocardiaceae</taxon>
        <taxon>Amycolatopsis</taxon>
    </lineage>
</organism>
<dbReference type="PROSITE" id="PS51257">
    <property type="entry name" value="PROKAR_LIPOPROTEIN"/>
    <property type="match status" value="1"/>
</dbReference>
<feature type="transmembrane region" description="Helical" evidence="1">
    <location>
        <begin position="114"/>
        <end position="135"/>
    </location>
</feature>
<reference evidence="3" key="1">
    <citation type="journal article" date="2019" name="Int. J. Syst. Evol. Microbiol.">
        <title>The Global Catalogue of Microorganisms (GCM) 10K type strain sequencing project: providing services to taxonomists for standard genome sequencing and annotation.</title>
        <authorList>
            <consortium name="The Broad Institute Genomics Platform"/>
            <consortium name="The Broad Institute Genome Sequencing Center for Infectious Disease"/>
            <person name="Wu L."/>
            <person name="Ma J."/>
        </authorList>
    </citation>
    <scope>NUCLEOTIDE SEQUENCE [LARGE SCALE GENOMIC DNA]</scope>
    <source>
        <strain evidence="3">CGMCC 4.7680</strain>
    </source>
</reference>
<gene>
    <name evidence="2" type="ORF">GCM10017567_73260</name>
</gene>
<protein>
    <submittedName>
        <fullName evidence="2">Uncharacterized protein</fullName>
    </submittedName>
</protein>
<dbReference type="RefSeq" id="WP_191315915.1">
    <property type="nucleotide sequence ID" value="NZ_BNAW01000050.1"/>
</dbReference>
<accession>A0ABQ3KP65</accession>
<proteinExistence type="predicted"/>
<keyword evidence="1" id="KW-0812">Transmembrane</keyword>
<keyword evidence="1" id="KW-0472">Membrane</keyword>
<evidence type="ECO:0000313" key="3">
    <source>
        <dbReference type="Proteomes" id="UP000649955"/>
    </source>
</evidence>
<dbReference type="EMBL" id="BNAW01000050">
    <property type="protein sequence ID" value="GHG41125.1"/>
    <property type="molecule type" value="Genomic_DNA"/>
</dbReference>
<sequence length="282" mass="30510">MKTRTATTTRAIEGISGTVGLGACLVALALGRTRVLGTGRNVALLADVKAIAPDRIDVDTVSIGDLRTWGVLNPRRQARVREMQQPPPPTIVVNPPVPDVIVNPPPSPSTAQTVITLILPVLSAILAAVATHVFAQQRAKADAADSRRREELGYAAAMLAAAIPWVRAAEYCVQYMALKVHDEGLAEIVARHTEKLNVADREFLIARTTAKLAIGNVAVMECIKKIQDSYDSFTERFDQARRGLGVKDNVAECRRFRELLDQMNSAVAANYAPKVKLGRSGK</sequence>
<keyword evidence="3" id="KW-1185">Reference proteome</keyword>
<dbReference type="Proteomes" id="UP000649955">
    <property type="component" value="Unassembled WGS sequence"/>
</dbReference>
<evidence type="ECO:0000313" key="2">
    <source>
        <dbReference type="EMBL" id="GHG41125.1"/>
    </source>
</evidence>
<evidence type="ECO:0000256" key="1">
    <source>
        <dbReference type="SAM" id="Phobius"/>
    </source>
</evidence>
<comment type="caution">
    <text evidence="2">The sequence shown here is derived from an EMBL/GenBank/DDBJ whole genome shotgun (WGS) entry which is preliminary data.</text>
</comment>
<feature type="transmembrane region" description="Helical" evidence="1">
    <location>
        <begin position="12"/>
        <end position="31"/>
    </location>
</feature>
<name>A0ABQ3KP65_9PSEU</name>
<keyword evidence="1" id="KW-1133">Transmembrane helix</keyword>